<gene>
    <name evidence="2" type="ORF">EJD97_005261</name>
</gene>
<protein>
    <submittedName>
        <fullName evidence="2">Uncharacterized protein</fullName>
    </submittedName>
</protein>
<evidence type="ECO:0000313" key="2">
    <source>
        <dbReference type="EMBL" id="TMW82705.1"/>
    </source>
</evidence>
<dbReference type="AlphaFoldDB" id="A0A6N2AK92"/>
<evidence type="ECO:0000256" key="1">
    <source>
        <dbReference type="SAM" id="MobiDB-lite"/>
    </source>
</evidence>
<reference evidence="2" key="1">
    <citation type="submission" date="2019-05" db="EMBL/GenBank/DDBJ databases">
        <title>The de novo reference genome and transcriptome assemblies of the wild tomato species Solanum chilense.</title>
        <authorList>
            <person name="Stam R."/>
            <person name="Nosenko T."/>
            <person name="Hoerger A.C."/>
            <person name="Stephan W."/>
            <person name="Seidel M.A."/>
            <person name="Kuhn J.M.M."/>
            <person name="Haberer G."/>
            <person name="Tellier A."/>
        </authorList>
    </citation>
    <scope>NUCLEOTIDE SEQUENCE</scope>
    <source>
        <tissue evidence="2">Mature leaves</tissue>
    </source>
</reference>
<name>A0A6N2AK92_SOLCI</name>
<comment type="caution">
    <text evidence="2">The sequence shown here is derived from an EMBL/GenBank/DDBJ whole genome shotgun (WGS) entry which is preliminary data.</text>
</comment>
<accession>A0A6N2AK92</accession>
<feature type="region of interest" description="Disordered" evidence="1">
    <location>
        <begin position="1"/>
        <end position="24"/>
    </location>
</feature>
<proteinExistence type="predicted"/>
<sequence length="114" mass="12800">MNTRRNAARSLEVEISNAGVPPHGSLVPPLEIDVNDDQDPVDPPLMDGAIRYAFFQMPRSITTQAQAATTQAQAMTVEDNWEVIPRATQQVITMPSRLRDFTRMNSPYFLWVQG</sequence>
<dbReference type="EMBL" id="RXGB01017713">
    <property type="protein sequence ID" value="TMW82705.1"/>
    <property type="molecule type" value="Genomic_DNA"/>
</dbReference>
<organism evidence="2">
    <name type="scientific">Solanum chilense</name>
    <name type="common">Tomato</name>
    <name type="synonym">Lycopersicon chilense</name>
    <dbReference type="NCBI Taxonomy" id="4083"/>
    <lineage>
        <taxon>Eukaryota</taxon>
        <taxon>Viridiplantae</taxon>
        <taxon>Streptophyta</taxon>
        <taxon>Embryophyta</taxon>
        <taxon>Tracheophyta</taxon>
        <taxon>Spermatophyta</taxon>
        <taxon>Magnoliopsida</taxon>
        <taxon>eudicotyledons</taxon>
        <taxon>Gunneridae</taxon>
        <taxon>Pentapetalae</taxon>
        <taxon>asterids</taxon>
        <taxon>lamiids</taxon>
        <taxon>Solanales</taxon>
        <taxon>Solanaceae</taxon>
        <taxon>Solanoideae</taxon>
        <taxon>Solaneae</taxon>
        <taxon>Solanum</taxon>
        <taxon>Solanum subgen. Lycopersicon</taxon>
    </lineage>
</organism>